<dbReference type="PANTHER" id="PTHR34581">
    <property type="entry name" value="PTS SYSTEM N,N'-DIACETYLCHITOBIOSE-SPECIFIC EIIB COMPONENT"/>
    <property type="match status" value="1"/>
</dbReference>
<dbReference type="InterPro" id="IPR051819">
    <property type="entry name" value="PTS_sugar-specific_EIIB"/>
</dbReference>
<dbReference type="EMBL" id="VBWP01000009">
    <property type="protein sequence ID" value="TLG72097.1"/>
    <property type="molecule type" value="Genomic_DNA"/>
</dbReference>
<evidence type="ECO:0000256" key="4">
    <source>
        <dbReference type="ARBA" id="ARBA00022679"/>
    </source>
</evidence>
<dbReference type="PANTHER" id="PTHR34581:SF2">
    <property type="entry name" value="PTS SYSTEM N,N'-DIACETYLCHITOBIOSE-SPECIFIC EIIB COMPONENT"/>
    <property type="match status" value="1"/>
</dbReference>
<keyword evidence="1" id="KW-0813">Transport</keyword>
<dbReference type="AlphaFoldDB" id="A0A5R8Q9I6"/>
<dbReference type="InterPro" id="IPR036095">
    <property type="entry name" value="PTS_EIIB-like_sf"/>
</dbReference>
<evidence type="ECO:0000256" key="2">
    <source>
        <dbReference type="ARBA" id="ARBA00022553"/>
    </source>
</evidence>
<proteinExistence type="predicted"/>
<name>A0A5R8Q9I6_9FIRM</name>
<organism evidence="8 9">
    <name type="scientific">Culicoidibacter larvae</name>
    <dbReference type="NCBI Taxonomy" id="2579976"/>
    <lineage>
        <taxon>Bacteria</taxon>
        <taxon>Bacillati</taxon>
        <taxon>Bacillota</taxon>
        <taxon>Culicoidibacteria</taxon>
        <taxon>Culicoidibacterales</taxon>
        <taxon>Culicoidibacteraceae</taxon>
        <taxon>Culicoidibacter</taxon>
    </lineage>
</organism>
<dbReference type="RefSeq" id="WP_138191834.1">
    <property type="nucleotide sequence ID" value="NZ_VBWP01000009.1"/>
</dbReference>
<keyword evidence="5" id="KW-0598">Phosphotransferase system</keyword>
<evidence type="ECO:0000256" key="5">
    <source>
        <dbReference type="ARBA" id="ARBA00022683"/>
    </source>
</evidence>
<evidence type="ECO:0000256" key="1">
    <source>
        <dbReference type="ARBA" id="ARBA00022448"/>
    </source>
</evidence>
<dbReference type="InterPro" id="IPR013012">
    <property type="entry name" value="PTS_EIIB_3"/>
</dbReference>
<evidence type="ECO:0000256" key="3">
    <source>
        <dbReference type="ARBA" id="ARBA00022597"/>
    </source>
</evidence>
<keyword evidence="4" id="KW-0808">Transferase</keyword>
<sequence length="130" mass="14692">MVVFICCSGGGTSSMFCVHLKRAMTDAKVIYEYVPDIVKDYEKLTAEYDYILAYGGLHMITEQTAAEFDKYCDLILVCPQVHHHFASHEAIMAAYDTPIKKLDPKVFGTMNGAKVYSDIKYFQKTGEWIG</sequence>
<keyword evidence="3" id="KW-0762">Sugar transport</keyword>
<keyword evidence="2" id="KW-0597">Phosphoprotein</keyword>
<reference evidence="8 9" key="1">
    <citation type="submission" date="2019-05" db="EMBL/GenBank/DDBJ databases">
        <title>Culicoidintestinum kansasii gen. nov., sp. nov. from the gastrointestinal tract of the biting midge, Culicoides sonorensis.</title>
        <authorList>
            <person name="Neupane S."/>
            <person name="Ghosh A."/>
            <person name="Gunther S."/>
            <person name="Martin K."/>
            <person name="Zurek L."/>
        </authorList>
    </citation>
    <scope>NUCLEOTIDE SEQUENCE [LARGE SCALE GENOMIC DNA]</scope>
    <source>
        <strain evidence="8 9">CS-1</strain>
    </source>
</reference>
<dbReference type="GO" id="GO:0009401">
    <property type="term" value="P:phosphoenolpyruvate-dependent sugar phosphotransferase system"/>
    <property type="evidence" value="ECO:0007669"/>
    <property type="project" value="UniProtKB-KW"/>
</dbReference>
<protein>
    <recommendedName>
        <fullName evidence="7">PTS EIIB type-3 domain-containing protein</fullName>
    </recommendedName>
</protein>
<evidence type="ECO:0000256" key="6">
    <source>
        <dbReference type="PROSITE-ProRule" id="PRU00423"/>
    </source>
</evidence>
<dbReference type="Gene3D" id="3.40.50.2300">
    <property type="match status" value="1"/>
</dbReference>
<accession>A0A5R8Q9I6</accession>
<dbReference type="PROSITE" id="PS51100">
    <property type="entry name" value="PTS_EIIB_TYPE_3"/>
    <property type="match status" value="1"/>
</dbReference>
<comment type="caution">
    <text evidence="8">The sequence shown here is derived from an EMBL/GenBank/DDBJ whole genome shotgun (WGS) entry which is preliminary data.</text>
</comment>
<dbReference type="OrthoDB" id="5917025at2"/>
<feature type="domain" description="PTS EIIB type-3" evidence="7">
    <location>
        <begin position="1"/>
        <end position="129"/>
    </location>
</feature>
<dbReference type="InParanoid" id="A0A5R8Q9I6"/>
<dbReference type="Proteomes" id="UP000306912">
    <property type="component" value="Unassembled WGS sequence"/>
</dbReference>
<evidence type="ECO:0000313" key="8">
    <source>
        <dbReference type="EMBL" id="TLG72097.1"/>
    </source>
</evidence>
<dbReference type="SUPFAM" id="SSF52794">
    <property type="entry name" value="PTS system IIB component-like"/>
    <property type="match status" value="1"/>
</dbReference>
<gene>
    <name evidence="8" type="ORF">FEZ08_09700</name>
</gene>
<dbReference type="GO" id="GO:0008982">
    <property type="term" value="F:protein-N(PI)-phosphohistidine-sugar phosphotransferase activity"/>
    <property type="evidence" value="ECO:0007669"/>
    <property type="project" value="InterPro"/>
</dbReference>
<keyword evidence="9" id="KW-1185">Reference proteome</keyword>
<feature type="modified residue" description="Phosphocysteine; by EIIA" evidence="6">
    <location>
        <position position="7"/>
    </location>
</feature>
<evidence type="ECO:0000259" key="7">
    <source>
        <dbReference type="PROSITE" id="PS51100"/>
    </source>
</evidence>
<evidence type="ECO:0000313" key="9">
    <source>
        <dbReference type="Proteomes" id="UP000306912"/>
    </source>
</evidence>